<keyword evidence="3" id="KW-1185">Reference proteome</keyword>
<evidence type="ECO:0000256" key="1">
    <source>
        <dbReference type="SAM" id="MobiDB-lite"/>
    </source>
</evidence>
<reference evidence="3" key="2">
    <citation type="submission" date="2013-12" db="EMBL/GenBank/DDBJ databases">
        <authorList>
            <person name="Yu Y."/>
            <person name="Lee S."/>
            <person name="de Baynast K."/>
            <person name="Wissotski M."/>
            <person name="Liu L."/>
            <person name="Talag J."/>
            <person name="Goicoechea J."/>
            <person name="Angelova A."/>
            <person name="Jetty R."/>
            <person name="Kudrna D."/>
            <person name="Golser W."/>
            <person name="Rivera L."/>
            <person name="Zhang J."/>
            <person name="Wing R."/>
        </authorList>
    </citation>
    <scope>NUCLEOTIDE SEQUENCE</scope>
</reference>
<protein>
    <submittedName>
        <fullName evidence="2">Uncharacterized protein</fullName>
    </submittedName>
</protein>
<dbReference type="Proteomes" id="UP000032180">
    <property type="component" value="Chromosome 9"/>
</dbReference>
<sequence length="219" mass="22233">MAAMLTLQPTDCLRQGGGVHASSAFRLPRQRGCAAAAAARNPSPPPCASKLARPPVSARRGRANGRARAGAPRKPQETRAMENVVILKRGELIAPEIIPALPVSTPAADPCGVAAAAPKAEPVAEAEQCIAQAENAAPAAAAEQCVTPVEIPQTAAATAASSTRRATATKARTGRFSFGGPSFVIHPPDPSELPIPAFLLNSRGRKSPLGCASTASASA</sequence>
<feature type="region of interest" description="Disordered" evidence="1">
    <location>
        <begin position="36"/>
        <end position="77"/>
    </location>
</feature>
<reference evidence="2 3" key="1">
    <citation type="submission" date="2012-08" db="EMBL/GenBank/DDBJ databases">
        <title>Oryza genome evolution.</title>
        <authorList>
            <person name="Wing R.A."/>
        </authorList>
    </citation>
    <scope>NUCLEOTIDE SEQUENCE</scope>
</reference>
<dbReference type="PANTHER" id="PTHR33670">
    <property type="entry name" value="SPLICING FACTOR, PROLINE- AND GLUTAMINE-RICH-LIKE"/>
    <property type="match status" value="1"/>
</dbReference>
<dbReference type="EnsemblPlants" id="LPERR09G07150.1">
    <property type="protein sequence ID" value="LPERR09G07150.1"/>
    <property type="gene ID" value="LPERR09G07150"/>
</dbReference>
<dbReference type="PANTHER" id="PTHR33670:SF1">
    <property type="entry name" value="OS09G0416300 PROTEIN"/>
    <property type="match status" value="1"/>
</dbReference>
<proteinExistence type="predicted"/>
<organism evidence="2 3">
    <name type="scientific">Leersia perrieri</name>
    <dbReference type="NCBI Taxonomy" id="77586"/>
    <lineage>
        <taxon>Eukaryota</taxon>
        <taxon>Viridiplantae</taxon>
        <taxon>Streptophyta</taxon>
        <taxon>Embryophyta</taxon>
        <taxon>Tracheophyta</taxon>
        <taxon>Spermatophyta</taxon>
        <taxon>Magnoliopsida</taxon>
        <taxon>Liliopsida</taxon>
        <taxon>Poales</taxon>
        <taxon>Poaceae</taxon>
        <taxon>BOP clade</taxon>
        <taxon>Oryzoideae</taxon>
        <taxon>Oryzeae</taxon>
        <taxon>Oryzinae</taxon>
        <taxon>Leersia</taxon>
    </lineage>
</organism>
<reference evidence="2" key="3">
    <citation type="submission" date="2015-04" db="UniProtKB">
        <authorList>
            <consortium name="EnsemblPlants"/>
        </authorList>
    </citation>
    <scope>IDENTIFICATION</scope>
</reference>
<evidence type="ECO:0000313" key="3">
    <source>
        <dbReference type="Proteomes" id="UP000032180"/>
    </source>
</evidence>
<dbReference type="Gramene" id="LPERR09G07150.1">
    <property type="protein sequence ID" value="LPERR09G07150.1"/>
    <property type="gene ID" value="LPERR09G07150"/>
</dbReference>
<name>A0A0D9XDR0_9ORYZ</name>
<dbReference type="HOGENOM" id="CLU_1191524_0_0_1"/>
<dbReference type="AlphaFoldDB" id="A0A0D9XDR0"/>
<dbReference type="eggNOG" id="ENOG502R470">
    <property type="taxonomic scope" value="Eukaryota"/>
</dbReference>
<accession>A0A0D9XDR0</accession>
<evidence type="ECO:0000313" key="2">
    <source>
        <dbReference type="EnsemblPlants" id="LPERR09G07150.1"/>
    </source>
</evidence>